<dbReference type="Proteomes" id="UP000424872">
    <property type="component" value="Chromosome"/>
</dbReference>
<dbReference type="KEGG" id="ppho:CTZ24_07390"/>
<reference evidence="3" key="1">
    <citation type="submission" date="2017-11" db="EMBL/GenBank/DDBJ databases">
        <title>Genome sequence of Pantoea sp. MSR2.</title>
        <authorList>
            <person name="Nascimento F.X."/>
        </authorList>
    </citation>
    <scope>NUCLEOTIDE SEQUENCE [LARGE SCALE GENOMIC DNA]</scope>
    <source>
        <strain evidence="3">MSR2</strain>
    </source>
</reference>
<organism evidence="2 3">
    <name type="scientific">Pantoea phytobeneficialis</name>
    <dbReference type="NCBI Taxonomy" id="2052056"/>
    <lineage>
        <taxon>Bacteria</taxon>
        <taxon>Pseudomonadati</taxon>
        <taxon>Pseudomonadota</taxon>
        <taxon>Gammaproteobacteria</taxon>
        <taxon>Enterobacterales</taxon>
        <taxon>Erwiniaceae</taxon>
        <taxon>Pantoea</taxon>
    </lineage>
</organism>
<dbReference type="EMBL" id="CP024636">
    <property type="protein sequence ID" value="QGR06239.1"/>
    <property type="molecule type" value="Genomic_DNA"/>
</dbReference>
<dbReference type="EMBL" id="JAUOOM010000005">
    <property type="protein sequence ID" value="MDO6406268.1"/>
    <property type="molecule type" value="Genomic_DNA"/>
</dbReference>
<evidence type="ECO:0000313" key="2">
    <source>
        <dbReference type="EMBL" id="QGR06239.1"/>
    </source>
</evidence>
<evidence type="ECO:0000313" key="1">
    <source>
        <dbReference type="EMBL" id="MDO6406268.1"/>
    </source>
</evidence>
<dbReference type="Proteomes" id="UP001171299">
    <property type="component" value="Unassembled WGS sequence"/>
</dbReference>
<proteinExistence type="predicted"/>
<evidence type="ECO:0000313" key="3">
    <source>
        <dbReference type="Proteomes" id="UP000424872"/>
    </source>
</evidence>
<sequence>MKNIDINFFAIEIKKLAAEHQSGKALKEVKADVDGLIQSIREIIGPDKEVQIEKWSFLLDALEGYRNSRADPAWSIVISHAVRRIKSRRSSAEFSRRRFVKNQKFTD</sequence>
<dbReference type="RefSeq" id="WP_208725185.1">
    <property type="nucleotide sequence ID" value="NZ_CP024636.1"/>
</dbReference>
<name>A0AAP9KNV5_9GAMM</name>
<gene>
    <name evidence="2" type="ORF">CTZ24_07390</name>
    <name evidence="1" type="ORF">Q3404_06740</name>
</gene>
<protein>
    <submittedName>
        <fullName evidence="2">Uncharacterized protein</fullName>
    </submittedName>
</protein>
<dbReference type="AlphaFoldDB" id="A0AAP9KNV5"/>
<keyword evidence="4" id="KW-1185">Reference proteome</keyword>
<reference evidence="1" key="3">
    <citation type="submission" date="2023-07" db="EMBL/GenBank/DDBJ databases">
        <title>The extreme plant-growth-promoting properties of Pantoea phytobeneficialis PF55 revealed by functional and genomic analysis.</title>
        <authorList>
            <person name="Nascimento F.X."/>
            <person name="Marcio R.J."/>
        </authorList>
    </citation>
    <scope>NUCLEOTIDE SEQUENCE</scope>
    <source>
        <strain evidence="1">PF55</strain>
    </source>
</reference>
<accession>A0AAP9KNV5</accession>
<reference evidence="2" key="2">
    <citation type="journal article" date="2020" name="Environ. Microbiol.">
        <title>The extreme plant-growth-promoting properties of Pantoea phytobeneficialis MSR2 revealed by functional and genomic analysis.</title>
        <authorList>
            <person name="Nascimento F.X."/>
            <person name="Hernandez A.G."/>
            <person name="Glick B.R."/>
            <person name="Rossi M.J."/>
        </authorList>
    </citation>
    <scope>NUCLEOTIDE SEQUENCE</scope>
    <source>
        <strain evidence="2">MSR2</strain>
    </source>
</reference>
<evidence type="ECO:0000313" key="4">
    <source>
        <dbReference type="Proteomes" id="UP001171299"/>
    </source>
</evidence>